<dbReference type="Proteomes" id="UP000216797">
    <property type="component" value="Unassembled WGS sequence"/>
</dbReference>
<protein>
    <recommendedName>
        <fullName evidence="4">DUF1361 domain-containing protein</fullName>
    </recommendedName>
</protein>
<sequence length="198" mass="23380">MYTTKFYFLSLNTLLAYIPLELSFHIKDMRSPILQVILGCVWLLFFPNIPYLVTDIVHSDMLQLYNYADGSSLPSVRLWALLIALFLVIFAFNLWGFSELLKLARYFKDKFRIHPFVMRMIIGGICFLSAMGIYAGRFPPRLHSIYFLTDPLKVFDIIFLQWSQKKLEFVLLFFILHLGILTVLYIQNLLMERKFENI</sequence>
<keyword evidence="1" id="KW-0472">Membrane</keyword>
<feature type="transmembrane region" description="Helical" evidence="1">
    <location>
        <begin position="116"/>
        <end position="136"/>
    </location>
</feature>
<keyword evidence="1" id="KW-1133">Transmembrane helix</keyword>
<gene>
    <name evidence="2" type="ORF">AKL21_02770</name>
</gene>
<dbReference type="RefSeq" id="WP_095005983.1">
    <property type="nucleotide sequence ID" value="NZ_JBKVYD010000001.1"/>
</dbReference>
<dbReference type="EMBL" id="LHUG01000002">
    <property type="protein sequence ID" value="PAB01872.1"/>
    <property type="molecule type" value="Genomic_DNA"/>
</dbReference>
<dbReference type="InterPro" id="IPR009793">
    <property type="entry name" value="DUF1361"/>
</dbReference>
<feature type="transmembrane region" description="Helical" evidence="1">
    <location>
        <begin position="78"/>
        <end position="95"/>
    </location>
</feature>
<accession>A0A267HUF5</accession>
<keyword evidence="3" id="KW-1185">Reference proteome</keyword>
<evidence type="ECO:0000256" key="1">
    <source>
        <dbReference type="SAM" id="Phobius"/>
    </source>
</evidence>
<dbReference type="AlphaFoldDB" id="A0A267HUF5"/>
<evidence type="ECO:0000313" key="3">
    <source>
        <dbReference type="Proteomes" id="UP000216797"/>
    </source>
</evidence>
<comment type="caution">
    <text evidence="2">The sequence shown here is derived from an EMBL/GenBank/DDBJ whole genome shotgun (WGS) entry which is preliminary data.</text>
</comment>
<feature type="transmembrane region" description="Helical" evidence="1">
    <location>
        <begin position="169"/>
        <end position="190"/>
    </location>
</feature>
<reference evidence="2 3" key="1">
    <citation type="submission" date="2015-08" db="EMBL/GenBank/DDBJ databases">
        <title>Enterococcus genome sequence.</title>
        <authorList>
            <person name="Acedo J.Z."/>
            <person name="Vederas J.C."/>
        </authorList>
    </citation>
    <scope>NUCLEOTIDE SEQUENCE [LARGE SCALE GENOMIC DNA]</scope>
    <source>
        <strain evidence="2 3">49</strain>
    </source>
</reference>
<proteinExistence type="predicted"/>
<keyword evidence="1" id="KW-0812">Transmembrane</keyword>
<feature type="transmembrane region" description="Helical" evidence="1">
    <location>
        <begin position="36"/>
        <end position="58"/>
    </location>
</feature>
<name>A0A267HUF5_9ENTE</name>
<evidence type="ECO:0008006" key="4">
    <source>
        <dbReference type="Google" id="ProtNLM"/>
    </source>
</evidence>
<organism evidence="2 3">
    <name type="scientific">Enterococcus canintestini</name>
    <dbReference type="NCBI Taxonomy" id="317010"/>
    <lineage>
        <taxon>Bacteria</taxon>
        <taxon>Bacillati</taxon>
        <taxon>Bacillota</taxon>
        <taxon>Bacilli</taxon>
        <taxon>Lactobacillales</taxon>
        <taxon>Enterococcaceae</taxon>
        <taxon>Enterococcus</taxon>
    </lineage>
</organism>
<dbReference type="Pfam" id="PF07099">
    <property type="entry name" value="DUF1361"/>
    <property type="match status" value="1"/>
</dbReference>
<evidence type="ECO:0000313" key="2">
    <source>
        <dbReference type="EMBL" id="PAB01872.1"/>
    </source>
</evidence>